<evidence type="ECO:0000256" key="3">
    <source>
        <dbReference type="ARBA" id="ARBA00023125"/>
    </source>
</evidence>
<sequence>MRPNHHHFSAFAYVVREGSFSAAAARLGVTQSTITQHVAKLEQDVGTQLLVRGRNGVRVTRTGQEFYELADKLVALDATIWEKLEGYASMKAGRIRVIANAPQPALRIIGRFNQLFPDVNIDFGLYDWTTATGMIRNRLADVGIITDAPLSEEWDRHVLQSTRYVAYLPATHVLATQDEVSLADLSAHTVILPETGSLTQRVVSAKARELGLSFPRKVCMTTFPVMCEAVLQGIGVAIFLRNSSLIVDGIVESRISELDAEHRTFLVATRDRAQLRLIREFTSAALSNMDPETECHDETSISYHTSP</sequence>
<dbReference type="Pfam" id="PF00126">
    <property type="entry name" value="HTH_1"/>
    <property type="match status" value="1"/>
</dbReference>
<dbReference type="RefSeq" id="WP_149778853.1">
    <property type="nucleotide sequence ID" value="NZ_FRCB01000003.1"/>
</dbReference>
<name>A0A1M7DRI2_9RHOB</name>
<reference evidence="6 7" key="1">
    <citation type="submission" date="2016-11" db="EMBL/GenBank/DDBJ databases">
        <authorList>
            <person name="Varghese N."/>
            <person name="Submissions S."/>
        </authorList>
    </citation>
    <scope>NUCLEOTIDE SEQUENCE [LARGE SCALE GENOMIC DNA]</scope>
    <source>
        <strain evidence="6 7">DSM 28249</strain>
    </source>
</reference>
<evidence type="ECO:0000256" key="4">
    <source>
        <dbReference type="ARBA" id="ARBA00023163"/>
    </source>
</evidence>
<dbReference type="Gene3D" id="1.10.10.10">
    <property type="entry name" value="Winged helix-like DNA-binding domain superfamily/Winged helix DNA-binding domain"/>
    <property type="match status" value="1"/>
</dbReference>
<dbReference type="Pfam" id="PF03466">
    <property type="entry name" value="LysR_substrate"/>
    <property type="match status" value="1"/>
</dbReference>
<dbReference type="PROSITE" id="PS50931">
    <property type="entry name" value="HTH_LYSR"/>
    <property type="match status" value="1"/>
</dbReference>
<dbReference type="PRINTS" id="PR00039">
    <property type="entry name" value="HTHLYSR"/>
</dbReference>
<proteinExistence type="inferred from homology"/>
<dbReference type="InterPro" id="IPR036390">
    <property type="entry name" value="WH_DNA-bd_sf"/>
</dbReference>
<dbReference type="GO" id="GO:0003700">
    <property type="term" value="F:DNA-binding transcription factor activity"/>
    <property type="evidence" value="ECO:0007669"/>
    <property type="project" value="InterPro"/>
</dbReference>
<organism evidence="6 7">
    <name type="scientific">Roseovarius litoreus</name>
    <dbReference type="NCBI Taxonomy" id="1155722"/>
    <lineage>
        <taxon>Bacteria</taxon>
        <taxon>Pseudomonadati</taxon>
        <taxon>Pseudomonadota</taxon>
        <taxon>Alphaproteobacteria</taxon>
        <taxon>Rhodobacterales</taxon>
        <taxon>Roseobacteraceae</taxon>
        <taxon>Roseovarius</taxon>
    </lineage>
</organism>
<keyword evidence="3" id="KW-0238">DNA-binding</keyword>
<feature type="domain" description="HTH lysR-type" evidence="5">
    <location>
        <begin position="1"/>
        <end position="60"/>
    </location>
</feature>
<dbReference type="Gene3D" id="3.40.190.290">
    <property type="match status" value="1"/>
</dbReference>
<dbReference type="SUPFAM" id="SSF46785">
    <property type="entry name" value="Winged helix' DNA-binding domain"/>
    <property type="match status" value="1"/>
</dbReference>
<dbReference type="GO" id="GO:0000976">
    <property type="term" value="F:transcription cis-regulatory region binding"/>
    <property type="evidence" value="ECO:0007669"/>
    <property type="project" value="TreeGrafter"/>
</dbReference>
<evidence type="ECO:0000259" key="5">
    <source>
        <dbReference type="PROSITE" id="PS50931"/>
    </source>
</evidence>
<dbReference type="SUPFAM" id="SSF53850">
    <property type="entry name" value="Periplasmic binding protein-like II"/>
    <property type="match status" value="1"/>
</dbReference>
<dbReference type="Proteomes" id="UP000322545">
    <property type="component" value="Unassembled WGS sequence"/>
</dbReference>
<keyword evidence="2" id="KW-0805">Transcription regulation</keyword>
<gene>
    <name evidence="6" type="ORF">SAMN05443432_10326</name>
</gene>
<evidence type="ECO:0000256" key="2">
    <source>
        <dbReference type="ARBA" id="ARBA00023015"/>
    </source>
</evidence>
<dbReference type="PANTHER" id="PTHR30126">
    <property type="entry name" value="HTH-TYPE TRANSCRIPTIONAL REGULATOR"/>
    <property type="match status" value="1"/>
</dbReference>
<comment type="similarity">
    <text evidence="1">Belongs to the LysR transcriptional regulatory family.</text>
</comment>
<protein>
    <submittedName>
        <fullName evidence="6">Transcriptional regulator, LysR family</fullName>
    </submittedName>
</protein>
<dbReference type="InterPro" id="IPR000847">
    <property type="entry name" value="LysR_HTH_N"/>
</dbReference>
<dbReference type="CDD" id="cd05466">
    <property type="entry name" value="PBP2_LTTR_substrate"/>
    <property type="match status" value="1"/>
</dbReference>
<evidence type="ECO:0000313" key="7">
    <source>
        <dbReference type="Proteomes" id="UP000322545"/>
    </source>
</evidence>
<dbReference type="InterPro" id="IPR005119">
    <property type="entry name" value="LysR_subst-bd"/>
</dbReference>
<evidence type="ECO:0000256" key="1">
    <source>
        <dbReference type="ARBA" id="ARBA00009437"/>
    </source>
</evidence>
<keyword evidence="7" id="KW-1185">Reference proteome</keyword>
<accession>A0A1M7DRI2</accession>
<evidence type="ECO:0000313" key="6">
    <source>
        <dbReference type="EMBL" id="SHL82008.1"/>
    </source>
</evidence>
<dbReference type="EMBL" id="FRCB01000003">
    <property type="protein sequence ID" value="SHL82008.1"/>
    <property type="molecule type" value="Genomic_DNA"/>
</dbReference>
<dbReference type="FunFam" id="1.10.10.10:FF:000001">
    <property type="entry name" value="LysR family transcriptional regulator"/>
    <property type="match status" value="1"/>
</dbReference>
<dbReference type="InterPro" id="IPR036388">
    <property type="entry name" value="WH-like_DNA-bd_sf"/>
</dbReference>
<dbReference type="AlphaFoldDB" id="A0A1M7DRI2"/>
<keyword evidence="4" id="KW-0804">Transcription</keyword>
<dbReference type="PANTHER" id="PTHR30126:SF40">
    <property type="entry name" value="HTH-TYPE TRANSCRIPTIONAL REGULATOR GLTR"/>
    <property type="match status" value="1"/>
</dbReference>